<organism evidence="1">
    <name type="scientific">uncultured Caudovirales phage</name>
    <dbReference type="NCBI Taxonomy" id="2100421"/>
    <lineage>
        <taxon>Viruses</taxon>
        <taxon>Duplodnaviria</taxon>
        <taxon>Heunggongvirae</taxon>
        <taxon>Uroviricota</taxon>
        <taxon>Caudoviricetes</taxon>
        <taxon>Peduoviridae</taxon>
        <taxon>Maltschvirus</taxon>
        <taxon>Maltschvirus maltsch</taxon>
    </lineage>
</organism>
<dbReference type="EMBL" id="LR796247">
    <property type="protein sequence ID" value="CAB4131592.1"/>
    <property type="molecule type" value="Genomic_DNA"/>
</dbReference>
<reference evidence="1" key="1">
    <citation type="submission" date="2020-04" db="EMBL/GenBank/DDBJ databases">
        <authorList>
            <person name="Chiriac C."/>
            <person name="Salcher M."/>
            <person name="Ghai R."/>
            <person name="Kavagutti S V."/>
        </authorList>
    </citation>
    <scope>NUCLEOTIDE SEQUENCE</scope>
</reference>
<sequence>MAEVDLVKVELEWYKQILEHINKVLSNPQMTDDEKVSSATWLVKQLKKSDRDD</sequence>
<protein>
    <submittedName>
        <fullName evidence="1">Uncharacterized protein</fullName>
    </submittedName>
</protein>
<evidence type="ECO:0000313" key="1">
    <source>
        <dbReference type="EMBL" id="CAB4131592.1"/>
    </source>
</evidence>
<name>A0A6J5LDI9_9CAUD</name>
<accession>A0A6J5LDI9</accession>
<gene>
    <name evidence="1" type="ORF">UFOVP132_163</name>
</gene>
<proteinExistence type="predicted"/>